<dbReference type="PANTHER" id="PTHR43763:SF6">
    <property type="entry name" value="XAA-PRO AMINOPEPTIDASE 1"/>
    <property type="match status" value="1"/>
</dbReference>
<dbReference type="Pfam" id="PF16188">
    <property type="entry name" value="Peptidase_M24_C"/>
    <property type="match status" value="1"/>
</dbReference>
<dbReference type="EMBL" id="CP050313">
    <property type="protein sequence ID" value="QIR15345.1"/>
    <property type="molecule type" value="Genomic_DNA"/>
</dbReference>
<evidence type="ECO:0000256" key="1">
    <source>
        <dbReference type="ARBA" id="ARBA00008766"/>
    </source>
</evidence>
<dbReference type="Gene3D" id="3.40.350.10">
    <property type="entry name" value="Creatinase/prolidase N-terminal domain"/>
    <property type="match status" value="2"/>
</dbReference>
<protein>
    <submittedName>
        <fullName evidence="7">Aminopeptidase P family protein</fullName>
    </submittedName>
</protein>
<dbReference type="Gene3D" id="3.90.230.10">
    <property type="entry name" value="Creatinase/methionine aminopeptidase superfamily"/>
    <property type="match status" value="1"/>
</dbReference>
<feature type="domain" description="Peptidase M24 C-terminal" evidence="6">
    <location>
        <begin position="537"/>
        <end position="597"/>
    </location>
</feature>
<dbReference type="KEGG" id="saes:HBH39_13300"/>
<gene>
    <name evidence="7" type="ORF">HBH39_13300</name>
</gene>
<keyword evidence="2" id="KW-0479">Metal-binding</keyword>
<evidence type="ECO:0000256" key="3">
    <source>
        <dbReference type="ARBA" id="ARBA00022801"/>
    </source>
</evidence>
<dbReference type="FunFam" id="3.90.230.10:FF:000009">
    <property type="entry name" value="xaa-Pro aminopeptidase 2"/>
    <property type="match status" value="1"/>
</dbReference>
<evidence type="ECO:0000259" key="5">
    <source>
        <dbReference type="Pfam" id="PF01321"/>
    </source>
</evidence>
<dbReference type="InterPro" id="IPR000994">
    <property type="entry name" value="Pept_M24"/>
</dbReference>
<proteinExistence type="inferred from homology"/>
<evidence type="ECO:0000259" key="4">
    <source>
        <dbReference type="Pfam" id="PF00557"/>
    </source>
</evidence>
<dbReference type="GO" id="GO:0070006">
    <property type="term" value="F:metalloaminopeptidase activity"/>
    <property type="evidence" value="ECO:0007669"/>
    <property type="project" value="InterPro"/>
</dbReference>
<dbReference type="InterPro" id="IPR033740">
    <property type="entry name" value="Pept_M24B"/>
</dbReference>
<keyword evidence="7" id="KW-0031">Aminopeptidase</keyword>
<dbReference type="SUPFAM" id="SSF55920">
    <property type="entry name" value="Creatinase/aminopeptidase"/>
    <property type="match status" value="1"/>
</dbReference>
<keyword evidence="7" id="KW-0645">Protease</keyword>
<dbReference type="RefSeq" id="WP_167679041.1">
    <property type="nucleotide sequence ID" value="NZ_CP050313.1"/>
</dbReference>
<dbReference type="SUPFAM" id="SSF53092">
    <property type="entry name" value="Creatinase/prolidase N-terminal domain"/>
    <property type="match status" value="1"/>
</dbReference>
<dbReference type="InterPro" id="IPR032416">
    <property type="entry name" value="Peptidase_M24_C"/>
</dbReference>
<dbReference type="GO" id="GO:0046872">
    <property type="term" value="F:metal ion binding"/>
    <property type="evidence" value="ECO:0007669"/>
    <property type="project" value="UniProtKB-KW"/>
</dbReference>
<feature type="domain" description="Peptidase M24" evidence="4">
    <location>
        <begin position="312"/>
        <end position="526"/>
    </location>
</feature>
<evidence type="ECO:0000256" key="2">
    <source>
        <dbReference type="ARBA" id="ARBA00022723"/>
    </source>
</evidence>
<feature type="domain" description="Creatinase N-terminal" evidence="5">
    <location>
        <begin position="10"/>
        <end position="141"/>
    </location>
</feature>
<evidence type="ECO:0000313" key="7">
    <source>
        <dbReference type="EMBL" id="QIR15345.1"/>
    </source>
</evidence>
<dbReference type="CDD" id="cd01085">
    <property type="entry name" value="APP"/>
    <property type="match status" value="1"/>
</dbReference>
<dbReference type="InterPro" id="IPR029149">
    <property type="entry name" value="Creatin/AminoP/Spt16_N"/>
</dbReference>
<dbReference type="InterPro" id="IPR000587">
    <property type="entry name" value="Creatinase_N"/>
</dbReference>
<dbReference type="Proteomes" id="UP000502608">
    <property type="component" value="Chromosome"/>
</dbReference>
<dbReference type="AlphaFoldDB" id="A0A6G9QMQ0"/>
<reference evidence="7 8" key="1">
    <citation type="submission" date="2020-03" db="EMBL/GenBank/DDBJ databases">
        <title>Complete genome sequence of Shewanella sp.</title>
        <authorList>
            <person name="Kim Y.-S."/>
            <person name="Kim S.-J."/>
            <person name="Jung H.-K."/>
            <person name="Kim K.-H."/>
        </authorList>
    </citation>
    <scope>NUCLEOTIDE SEQUENCE [LARGE SCALE GENOMIC DNA]</scope>
    <source>
        <strain evidence="7 8">PN3F2</strain>
    </source>
</reference>
<keyword evidence="8" id="KW-1185">Reference proteome</keyword>
<dbReference type="InterPro" id="IPR036005">
    <property type="entry name" value="Creatinase/aminopeptidase-like"/>
</dbReference>
<sequence>MPYSPAIASRLTAIRQQLEIEQIDAFIIPRADEYLGEYVPARNERLHWASGFTGSAGMAIILKDTAAIFTDGRYTVQVRQQVDGALFQYLSLTDDPQIEWLADTLPTGSKVGFDSRLHTFAWYQQAISRLDKAQIALVDVKQNPIDVHWQDRPTLPTAPFSLFSNESAGKTSLEKRQQIGALVAKQGADVALIAALDSFCWLLNIRGNDVPRLPVILGNALLAANGDMTLFTDLNKVPAGFSEHVGNGVIVKDESELKEALSNLAGVKLLADPNAANAFCQLQAQQAGAKLIAGLDPVALPKAQKNHAELQGMKACHIRDGVAVSKFLAWLDRQVEQNIMHDEAALATQLESYRLTDPLYREPSFDTISATGANAAMCHYNHNNGTPATMTMDSIYLVDSGAQYLDGTTDVTRTIAIGHVTDEQKKMVTLVLKGHIALDLARFPKGTSGQQLDAFARQYLWQHGFDYDHGTGHGVGHFLSVHEGPQRIGKNVNNVALMPGMVLSNEPGYYRTDGFGIRLENLVVVQPCSALAGAEREMLEFDALTMIPMDVRLIDKTLLTDTEVNWVNQYHAKVRQTLAPLMQGDELTWLNKVTAAI</sequence>
<dbReference type="InterPro" id="IPR050422">
    <property type="entry name" value="X-Pro_aminopeptidase_P"/>
</dbReference>
<dbReference type="Pfam" id="PF00557">
    <property type="entry name" value="Peptidase_M24"/>
    <property type="match status" value="1"/>
</dbReference>
<dbReference type="Pfam" id="PF01321">
    <property type="entry name" value="Creatinase_N"/>
    <property type="match status" value="1"/>
</dbReference>
<evidence type="ECO:0000313" key="8">
    <source>
        <dbReference type="Proteomes" id="UP000502608"/>
    </source>
</evidence>
<evidence type="ECO:0000259" key="6">
    <source>
        <dbReference type="Pfam" id="PF16188"/>
    </source>
</evidence>
<dbReference type="GO" id="GO:0005737">
    <property type="term" value="C:cytoplasm"/>
    <property type="evidence" value="ECO:0007669"/>
    <property type="project" value="UniProtKB-ARBA"/>
</dbReference>
<keyword evidence="3" id="KW-0378">Hydrolase</keyword>
<comment type="similarity">
    <text evidence="1">Belongs to the peptidase M24B family.</text>
</comment>
<dbReference type="PANTHER" id="PTHR43763">
    <property type="entry name" value="XAA-PRO AMINOPEPTIDASE 1"/>
    <property type="match status" value="1"/>
</dbReference>
<organism evidence="7 8">
    <name type="scientific">Shewanella aestuarii</name>
    <dbReference type="NCBI Taxonomy" id="1028752"/>
    <lineage>
        <taxon>Bacteria</taxon>
        <taxon>Pseudomonadati</taxon>
        <taxon>Pseudomonadota</taxon>
        <taxon>Gammaproteobacteria</taxon>
        <taxon>Alteromonadales</taxon>
        <taxon>Shewanellaceae</taxon>
        <taxon>Shewanella</taxon>
    </lineage>
</organism>
<dbReference type="Pfam" id="PF16189">
    <property type="entry name" value="Creatinase_N_2"/>
    <property type="match status" value="1"/>
</dbReference>
<name>A0A6G9QMQ0_9GAMM</name>
<accession>A0A6G9QMQ0</accession>